<evidence type="ECO:0000313" key="3">
    <source>
        <dbReference type="EMBL" id="KAJ3252011.1"/>
    </source>
</evidence>
<feature type="compositionally biased region" description="Low complexity" evidence="1">
    <location>
        <begin position="60"/>
        <end position="76"/>
    </location>
</feature>
<protein>
    <recommendedName>
        <fullName evidence="2">WW domain-containing protein</fullName>
    </recommendedName>
</protein>
<name>A0AAD5UAC0_9FUNG</name>
<dbReference type="AlphaFoldDB" id="A0AAD5UAC0"/>
<accession>A0AAD5UAC0</accession>
<dbReference type="SMART" id="SM00456">
    <property type="entry name" value="WW"/>
    <property type="match status" value="1"/>
</dbReference>
<feature type="region of interest" description="Disordered" evidence="1">
    <location>
        <begin position="143"/>
        <end position="162"/>
    </location>
</feature>
<feature type="region of interest" description="Disordered" evidence="1">
    <location>
        <begin position="36"/>
        <end position="76"/>
    </location>
</feature>
<evidence type="ECO:0000256" key="1">
    <source>
        <dbReference type="SAM" id="MobiDB-lite"/>
    </source>
</evidence>
<feature type="domain" description="WW" evidence="2">
    <location>
        <begin position="5"/>
        <end position="39"/>
    </location>
</feature>
<dbReference type="InterPro" id="IPR036020">
    <property type="entry name" value="WW_dom_sf"/>
</dbReference>
<keyword evidence="4" id="KW-1185">Reference proteome</keyword>
<reference evidence="3" key="1">
    <citation type="submission" date="2020-05" db="EMBL/GenBank/DDBJ databases">
        <title>Phylogenomic resolution of chytrid fungi.</title>
        <authorList>
            <person name="Stajich J.E."/>
            <person name="Amses K."/>
            <person name="Simmons R."/>
            <person name="Seto K."/>
            <person name="Myers J."/>
            <person name="Bonds A."/>
            <person name="Quandt C.A."/>
            <person name="Barry K."/>
            <person name="Liu P."/>
            <person name="Grigoriev I."/>
            <person name="Longcore J.E."/>
            <person name="James T.Y."/>
        </authorList>
    </citation>
    <scope>NUCLEOTIDE SEQUENCE</scope>
    <source>
        <strain evidence="3">PLAUS21</strain>
    </source>
</reference>
<sequence>MNQNQPLPPGYIAQWDQNYQRYYFVNTKTGISSWDDPRGPITSYQPTLQANATPPPPYAPTIQNPQYRPANGYPGQYPPQQYAPRPPQSNSIMGIPGGAATAGAAGLALGALGGMFVGENMNRHHHHNGLLGNALGGNILGGHHGHHGHHHHHHHHGHHGFF</sequence>
<evidence type="ECO:0000313" key="4">
    <source>
        <dbReference type="Proteomes" id="UP001210925"/>
    </source>
</evidence>
<dbReference type="SUPFAM" id="SSF51045">
    <property type="entry name" value="WW domain"/>
    <property type="match status" value="1"/>
</dbReference>
<dbReference type="Proteomes" id="UP001210925">
    <property type="component" value="Unassembled WGS sequence"/>
</dbReference>
<proteinExistence type="predicted"/>
<dbReference type="InterPro" id="IPR001202">
    <property type="entry name" value="WW_dom"/>
</dbReference>
<comment type="caution">
    <text evidence="3">The sequence shown here is derived from an EMBL/GenBank/DDBJ whole genome shotgun (WGS) entry which is preliminary data.</text>
</comment>
<dbReference type="EMBL" id="JADGKB010000158">
    <property type="protein sequence ID" value="KAJ3252011.1"/>
    <property type="molecule type" value="Genomic_DNA"/>
</dbReference>
<dbReference type="PROSITE" id="PS50020">
    <property type="entry name" value="WW_DOMAIN_2"/>
    <property type="match status" value="1"/>
</dbReference>
<gene>
    <name evidence="3" type="ORF">HK103_001886</name>
</gene>
<dbReference type="CDD" id="cd00201">
    <property type="entry name" value="WW"/>
    <property type="match status" value="1"/>
</dbReference>
<evidence type="ECO:0000259" key="2">
    <source>
        <dbReference type="PROSITE" id="PS50020"/>
    </source>
</evidence>
<organism evidence="3 4">
    <name type="scientific">Boothiomyces macroporosus</name>
    <dbReference type="NCBI Taxonomy" id="261099"/>
    <lineage>
        <taxon>Eukaryota</taxon>
        <taxon>Fungi</taxon>
        <taxon>Fungi incertae sedis</taxon>
        <taxon>Chytridiomycota</taxon>
        <taxon>Chytridiomycota incertae sedis</taxon>
        <taxon>Chytridiomycetes</taxon>
        <taxon>Rhizophydiales</taxon>
        <taxon>Terramycetaceae</taxon>
        <taxon>Boothiomyces</taxon>
    </lineage>
</organism>
<dbReference type="Gene3D" id="2.20.70.10">
    <property type="match status" value="1"/>
</dbReference>
<dbReference type="Pfam" id="PF00397">
    <property type="entry name" value="WW"/>
    <property type="match status" value="1"/>
</dbReference>